<accession>A0ABQ6WBU4</accession>
<dbReference type="Pfam" id="PF22998">
    <property type="entry name" value="GNAT_LYC1-like"/>
    <property type="match status" value="1"/>
</dbReference>
<reference evidence="3 4" key="1">
    <citation type="submission" date="2019-04" db="EMBL/GenBank/DDBJ databases">
        <authorList>
            <consortium name="DOE Joint Genome Institute"/>
            <person name="Mondo S."/>
            <person name="Kjaerbolling I."/>
            <person name="Vesth T."/>
            <person name="Frisvad J.C."/>
            <person name="Nybo J.L."/>
            <person name="Theobald S."/>
            <person name="Kildgaard S."/>
            <person name="Isbrandt T."/>
            <person name="Kuo A."/>
            <person name="Sato A."/>
            <person name="Lyhne E.K."/>
            <person name="Kogle M.E."/>
            <person name="Wiebenga A."/>
            <person name="Kun R.S."/>
            <person name="Lubbers R.J."/>
            <person name="Makela M.R."/>
            <person name="Barry K."/>
            <person name="Chovatia M."/>
            <person name="Clum A."/>
            <person name="Daum C."/>
            <person name="Haridas S."/>
            <person name="He G."/>
            <person name="LaButti K."/>
            <person name="Lipzen A."/>
            <person name="Riley R."/>
            <person name="Salamov A."/>
            <person name="Simmons B.A."/>
            <person name="Magnuson J.K."/>
            <person name="Henrissat B."/>
            <person name="Mortensen U.H."/>
            <person name="Larsen T.O."/>
            <person name="Devries R.P."/>
            <person name="Grigoriev I.V."/>
            <person name="Machida M."/>
            <person name="Baker S.E."/>
            <person name="Andersen M.R."/>
            <person name="Cantor M.N."/>
            <person name="Hua S.X."/>
        </authorList>
    </citation>
    <scope>NUCLEOTIDE SEQUENCE [LARGE SCALE GENOMIC DNA]</scope>
    <source>
        <strain evidence="3 4">CBS 117616</strain>
    </source>
</reference>
<proteinExistence type="predicted"/>
<evidence type="ECO:0000259" key="2">
    <source>
        <dbReference type="Pfam" id="PF22998"/>
    </source>
</evidence>
<dbReference type="InterPro" id="IPR016181">
    <property type="entry name" value="Acyl_CoA_acyltransferase"/>
</dbReference>
<feature type="region of interest" description="Disordered" evidence="1">
    <location>
        <begin position="1"/>
        <end position="24"/>
    </location>
</feature>
<dbReference type="Gene3D" id="3.40.630.30">
    <property type="match status" value="1"/>
</dbReference>
<sequence length="385" mass="43992">MNSPPEYDLVDSNSSSLHLSHPTPNERIKTWTTTAATWGDPDLIPLCLQRFQYLTTIPLAKNGGMTMWILTDAKCLPDQRPILSSCETFRKRSLTSDAQGNTNDNMVYGIASVFTPPRYRRRGYAARLMKELANKLHSWQSAAPTPCIGSILYSDIGRRYYAKLGWHVNPTNSHYTFRPARVPWPSRTEGISKARLAELCERDEIMIRNAMKCPRKGTKRRVTIIPDIDHMLWHIGKEEYMSELFLGKIPLLKGAITGPPGNQIWAIWTHCYYSHPEERLNENGLYILRLVVQNAEPTTDDANQPMDSFNAILQAAQYEATEWKLDYITLWEPSLLVQGWIDGSGIEYAITERKEEGIASGMWYDANGSKIDPPLWINNERYAYC</sequence>
<dbReference type="Proteomes" id="UP000325395">
    <property type="component" value="Unassembled WGS sequence"/>
</dbReference>
<dbReference type="SUPFAM" id="SSF55729">
    <property type="entry name" value="Acyl-CoA N-acyltransferases (Nat)"/>
    <property type="match status" value="1"/>
</dbReference>
<dbReference type="InterPro" id="IPR055100">
    <property type="entry name" value="GNAT_LYC1-like"/>
</dbReference>
<evidence type="ECO:0000313" key="3">
    <source>
        <dbReference type="EMBL" id="KAE8414600.1"/>
    </source>
</evidence>
<evidence type="ECO:0000256" key="1">
    <source>
        <dbReference type="SAM" id="MobiDB-lite"/>
    </source>
</evidence>
<name>A0ABQ6WBU4_9EURO</name>
<organism evidence="3 4">
    <name type="scientific">Aspergillus pseudocaelatus</name>
    <dbReference type="NCBI Taxonomy" id="1825620"/>
    <lineage>
        <taxon>Eukaryota</taxon>
        <taxon>Fungi</taxon>
        <taxon>Dikarya</taxon>
        <taxon>Ascomycota</taxon>
        <taxon>Pezizomycotina</taxon>
        <taxon>Eurotiomycetes</taxon>
        <taxon>Eurotiomycetidae</taxon>
        <taxon>Eurotiales</taxon>
        <taxon>Aspergillaceae</taxon>
        <taxon>Aspergillus</taxon>
        <taxon>Aspergillus subgen. Circumdati</taxon>
    </lineage>
</organism>
<dbReference type="InterPro" id="IPR053013">
    <property type="entry name" value="LAT"/>
</dbReference>
<evidence type="ECO:0000313" key="4">
    <source>
        <dbReference type="Proteomes" id="UP000325395"/>
    </source>
</evidence>
<protein>
    <recommendedName>
        <fullName evidence="2">LYC1 C-terminal domain-containing protein</fullName>
    </recommendedName>
</protein>
<dbReference type="PANTHER" id="PTHR34815">
    <property type="entry name" value="LYSINE ACETYLTRANSFERASE"/>
    <property type="match status" value="1"/>
</dbReference>
<keyword evidence="4" id="KW-1185">Reference proteome</keyword>
<dbReference type="PANTHER" id="PTHR34815:SF2">
    <property type="entry name" value="N-ACETYLTRANSFERASE DOMAIN-CONTAINING PROTEIN"/>
    <property type="match status" value="1"/>
</dbReference>
<feature type="domain" description="LYC1 C-terminal" evidence="2">
    <location>
        <begin position="179"/>
        <end position="385"/>
    </location>
</feature>
<dbReference type="EMBL" id="ML735782">
    <property type="protein sequence ID" value="KAE8414600.1"/>
    <property type="molecule type" value="Genomic_DNA"/>
</dbReference>
<gene>
    <name evidence="3" type="ORF">BDV36DRAFT_239019</name>
</gene>